<dbReference type="InterPro" id="IPR041123">
    <property type="entry name" value="CRM1_repeat"/>
</dbReference>
<dbReference type="GO" id="GO:0005737">
    <property type="term" value="C:cytoplasm"/>
    <property type="evidence" value="ECO:0007669"/>
    <property type="project" value="TreeGrafter"/>
</dbReference>
<keyword evidence="12" id="KW-1185">Reference proteome</keyword>
<proteinExistence type="inferred from homology"/>
<dbReference type="InterPro" id="IPR045065">
    <property type="entry name" value="XPO1/5"/>
</dbReference>
<name>A0A5D2BUC8_GOSDA</name>
<protein>
    <recommendedName>
        <fullName evidence="10">Importin N-terminal domain-containing protein</fullName>
    </recommendedName>
</protein>
<evidence type="ECO:0000256" key="1">
    <source>
        <dbReference type="ARBA" id="ARBA00004567"/>
    </source>
</evidence>
<dbReference type="EMBL" id="CM017708">
    <property type="protein sequence ID" value="TYG59156.1"/>
    <property type="molecule type" value="Genomic_DNA"/>
</dbReference>
<evidence type="ECO:0000313" key="12">
    <source>
        <dbReference type="Proteomes" id="UP000323506"/>
    </source>
</evidence>
<dbReference type="GO" id="GO:0009553">
    <property type="term" value="P:embryo sac development"/>
    <property type="evidence" value="ECO:0007669"/>
    <property type="project" value="UniProtKB-ARBA"/>
</dbReference>
<evidence type="ECO:0000256" key="9">
    <source>
        <dbReference type="ARBA" id="ARBA00023242"/>
    </source>
</evidence>
<dbReference type="PANTHER" id="PTHR11223:SF2">
    <property type="entry name" value="EXPORTIN-1"/>
    <property type="match status" value="1"/>
</dbReference>
<dbReference type="Gene3D" id="1.25.10.10">
    <property type="entry name" value="Leucine-rich Repeat Variant"/>
    <property type="match status" value="1"/>
</dbReference>
<dbReference type="GO" id="GO:0006611">
    <property type="term" value="P:protein export from nucleus"/>
    <property type="evidence" value="ECO:0007669"/>
    <property type="project" value="InterPro"/>
</dbReference>
<dbReference type="InterPro" id="IPR040485">
    <property type="entry name" value="XPO1_repeat_3"/>
</dbReference>
<dbReference type="GO" id="GO:0051028">
    <property type="term" value="P:mRNA transport"/>
    <property type="evidence" value="ECO:0007669"/>
    <property type="project" value="UniProtKB-KW"/>
</dbReference>
<dbReference type="InterPro" id="IPR014877">
    <property type="entry name" value="XPO1_C_dom"/>
</dbReference>
<evidence type="ECO:0000259" key="10">
    <source>
        <dbReference type="PROSITE" id="PS50166"/>
    </source>
</evidence>
<dbReference type="Pfam" id="PF18777">
    <property type="entry name" value="CRM1_repeat"/>
    <property type="match status" value="1"/>
</dbReference>
<evidence type="ECO:0000256" key="7">
    <source>
        <dbReference type="ARBA" id="ARBA00023010"/>
    </source>
</evidence>
<keyword evidence="6" id="KW-0653">Protein transport</keyword>
<dbReference type="Pfam" id="PF08767">
    <property type="entry name" value="CRM1_C"/>
    <property type="match status" value="1"/>
</dbReference>
<dbReference type="PROSITE" id="PS50166">
    <property type="entry name" value="IMPORTIN_B_NT"/>
    <property type="match status" value="1"/>
</dbReference>
<keyword evidence="9" id="KW-0539">Nucleus</keyword>
<dbReference type="GO" id="GO:0031267">
    <property type="term" value="F:small GTPase binding"/>
    <property type="evidence" value="ECO:0007669"/>
    <property type="project" value="InterPro"/>
</dbReference>
<dbReference type="Pfam" id="PF08389">
    <property type="entry name" value="Xpo1"/>
    <property type="match status" value="1"/>
</dbReference>
<dbReference type="SUPFAM" id="SSF48371">
    <property type="entry name" value="ARM repeat"/>
    <property type="match status" value="1"/>
</dbReference>
<dbReference type="Pfam" id="PF03810">
    <property type="entry name" value="IBN_N"/>
    <property type="match status" value="1"/>
</dbReference>
<reference evidence="11 12" key="1">
    <citation type="submission" date="2019-06" db="EMBL/GenBank/DDBJ databases">
        <title>WGS assembly of Gossypium darwinii.</title>
        <authorList>
            <person name="Chen Z.J."/>
            <person name="Sreedasyam A."/>
            <person name="Ando A."/>
            <person name="Song Q."/>
            <person name="De L."/>
            <person name="Hulse-Kemp A."/>
            <person name="Ding M."/>
            <person name="Ye W."/>
            <person name="Kirkbride R."/>
            <person name="Jenkins J."/>
            <person name="Plott C."/>
            <person name="Lovell J."/>
            <person name="Lin Y.-M."/>
            <person name="Vaughn R."/>
            <person name="Liu B."/>
            <person name="Li W."/>
            <person name="Simpson S."/>
            <person name="Scheffler B."/>
            <person name="Saski C."/>
            <person name="Grover C."/>
            <person name="Hu G."/>
            <person name="Conover J."/>
            <person name="Carlson J."/>
            <person name="Shu S."/>
            <person name="Boston L."/>
            <person name="Williams M."/>
            <person name="Peterson D."/>
            <person name="Mcgee K."/>
            <person name="Jones D."/>
            <person name="Wendel J."/>
            <person name="Stelly D."/>
            <person name="Grimwood J."/>
            <person name="Schmutz J."/>
        </authorList>
    </citation>
    <scope>NUCLEOTIDE SEQUENCE [LARGE SCALE GENOMIC DNA]</scope>
    <source>
        <strain evidence="11">1808015.09</strain>
    </source>
</reference>
<evidence type="ECO:0000256" key="5">
    <source>
        <dbReference type="ARBA" id="ARBA00022816"/>
    </source>
</evidence>
<dbReference type="GO" id="GO:0005643">
    <property type="term" value="C:nuclear pore"/>
    <property type="evidence" value="ECO:0007669"/>
    <property type="project" value="UniProtKB-SubCell"/>
</dbReference>
<keyword evidence="5" id="KW-0509">mRNA transport</keyword>
<accession>A0A5D2BUC8</accession>
<keyword evidence="7" id="KW-0811">Translocation</keyword>
<dbReference type="GO" id="GO:0005049">
    <property type="term" value="F:nuclear export signal receptor activity"/>
    <property type="evidence" value="ECO:0007669"/>
    <property type="project" value="InterPro"/>
</dbReference>
<evidence type="ECO:0000256" key="4">
    <source>
        <dbReference type="ARBA" id="ARBA00022448"/>
    </source>
</evidence>
<dbReference type="GO" id="GO:0031965">
    <property type="term" value="C:nuclear membrane"/>
    <property type="evidence" value="ECO:0007669"/>
    <property type="project" value="UniProtKB-SubCell"/>
</dbReference>
<dbReference type="InterPro" id="IPR041235">
    <property type="entry name" value="Exp1_repeat_2"/>
</dbReference>
<evidence type="ECO:0000256" key="3">
    <source>
        <dbReference type="ARBA" id="ARBA00009466"/>
    </source>
</evidence>
<evidence type="ECO:0000313" key="11">
    <source>
        <dbReference type="EMBL" id="TYG59156.1"/>
    </source>
</evidence>
<comment type="similarity">
    <text evidence="3">Belongs to the exportin family.</text>
</comment>
<dbReference type="Pfam" id="PF18784">
    <property type="entry name" value="CRM1_repeat_2"/>
    <property type="match status" value="1"/>
</dbReference>
<dbReference type="Pfam" id="PF18787">
    <property type="entry name" value="CRM1_repeat_3"/>
    <property type="match status" value="1"/>
</dbReference>
<dbReference type="InterPro" id="IPR016024">
    <property type="entry name" value="ARM-type_fold"/>
</dbReference>
<dbReference type="GO" id="GO:0009860">
    <property type="term" value="P:pollen tube growth"/>
    <property type="evidence" value="ECO:0007669"/>
    <property type="project" value="UniProtKB-ARBA"/>
</dbReference>
<dbReference type="AlphaFoldDB" id="A0A5D2BUC8"/>
<evidence type="ECO:0000256" key="8">
    <source>
        <dbReference type="ARBA" id="ARBA00023132"/>
    </source>
</evidence>
<evidence type="ECO:0000256" key="2">
    <source>
        <dbReference type="ARBA" id="ARBA00004620"/>
    </source>
</evidence>
<dbReference type="GO" id="GO:0000055">
    <property type="term" value="P:ribosomal large subunit export from nucleus"/>
    <property type="evidence" value="ECO:0007669"/>
    <property type="project" value="TreeGrafter"/>
</dbReference>
<dbReference type="Proteomes" id="UP000323506">
    <property type="component" value="Chromosome D08"/>
</dbReference>
<dbReference type="SMART" id="SM00913">
    <property type="entry name" value="IBN_N"/>
    <property type="match status" value="1"/>
</dbReference>
<dbReference type="EMBL" id="CM017708">
    <property type="protein sequence ID" value="TYG59155.1"/>
    <property type="molecule type" value="Genomic_DNA"/>
</dbReference>
<dbReference type="FunFam" id="1.25.10.10:FF:000022">
    <property type="entry name" value="protein EXPORTIN 1A"/>
    <property type="match status" value="1"/>
</dbReference>
<gene>
    <name evidence="11" type="ORF">ES288_D08G279600v1</name>
</gene>
<feature type="domain" description="Importin N-terminal" evidence="10">
    <location>
        <begin position="37"/>
        <end position="103"/>
    </location>
</feature>
<dbReference type="InterPro" id="IPR013598">
    <property type="entry name" value="Exportin-1/Importin-b-like"/>
</dbReference>
<organism evidence="11 12">
    <name type="scientific">Gossypium darwinii</name>
    <name type="common">Darwin's cotton</name>
    <name type="synonym">Gossypium barbadense var. darwinii</name>
    <dbReference type="NCBI Taxonomy" id="34276"/>
    <lineage>
        <taxon>Eukaryota</taxon>
        <taxon>Viridiplantae</taxon>
        <taxon>Streptophyta</taxon>
        <taxon>Embryophyta</taxon>
        <taxon>Tracheophyta</taxon>
        <taxon>Spermatophyta</taxon>
        <taxon>Magnoliopsida</taxon>
        <taxon>eudicotyledons</taxon>
        <taxon>Gunneridae</taxon>
        <taxon>Pentapetalae</taxon>
        <taxon>rosids</taxon>
        <taxon>malvids</taxon>
        <taxon>Malvales</taxon>
        <taxon>Malvaceae</taxon>
        <taxon>Malvoideae</taxon>
        <taxon>Gossypium</taxon>
    </lineage>
</organism>
<dbReference type="GO" id="GO:0009846">
    <property type="term" value="P:pollen germination"/>
    <property type="evidence" value="ECO:0007669"/>
    <property type="project" value="UniProtKB-ARBA"/>
</dbReference>
<dbReference type="InterPro" id="IPR001494">
    <property type="entry name" value="Importin-beta_N"/>
</dbReference>
<keyword evidence="8" id="KW-0906">Nuclear pore complex</keyword>
<dbReference type="SMART" id="SM01102">
    <property type="entry name" value="CRM1_C"/>
    <property type="match status" value="1"/>
</dbReference>
<dbReference type="PANTHER" id="PTHR11223">
    <property type="entry name" value="EXPORTIN 1/5"/>
    <property type="match status" value="1"/>
</dbReference>
<sequence>MAAEKLKDLSQPIDVPLLDATVAAFYGTGSKEERAQADQILRHLQNNPDMWLQVVHILQQTKSLNTKFFALQVLEGVIKYRWNALPAEQRDGMKNYISEVIVQLSSNEASFRAERLYVNKLNIILVQILKHDWPARWRSFIPDLVAAAKTSETICENCMAILKLLSEEVFDFSRGEMTQQKIKELKQSLNSEFQLIHELCLYVLSASQRTELIRATLSTLHAFLSWIPLGYIFDSTLLETLLKLFPVPSYQNLTLQCLTEVAALNFGDYYNVQYVKMYNIFMVQLQSILPPTTNIPEAYAQGSSEEQAFIQNLALFFTSFYKFHIRVLETAQDNISMLLMGLEYLINISYVDDTEVFKVCLDYWNSLVLELFDAHHNMDNPAVTANMMGLQVPLLPGMVDGLGAQLLQRRQLYAGTMSKLRMLMICRMAKPEEVLIVEDENGNIVRETMKDNDVLVQYKIMRETLIYLSHLDHEDTEKQMLKKLSKQLSGEDWTWNNLNTLCWAIGSISGSMMEDQENRFLVMVIRDLLNLCEITKGKDNKAVIASNIMYVVGQYPRFLRAHWKFLKTVVNKLFEFMHETHPGVQDMACDTFLKIVQKCKRKFVIVQVGENEPFVSELLSALATTVADLEPHQIHTFYESVGHMIQAESDPHKRDEYLQRLMALPNQKWGEIIGQARQSVDVLKDQDVIRTVLNILQTNTSVASSLGTYFLSQISLIFLDMLNVYRMYSELISSSIAEGGPFASKTSYVKLLRSVKRETLKLIETFLDKAEDQPQIGKQFVPPMMDPVLGDYARNLPDARESEVLSLFATIINKYKAAMIDDVPRIFEAVFRCTLEMITKNFEDYPEHRLKFFSLLRAIATHCFHALIQLSSQQLKLVMDSIVWAFRHTERNIAETGLNLLLEMLKNFQASEFCNQFYRTYFLTIEQEIFAVLTDTFHKPGFKLHVLILQQLFCLVESSLLTEPLWDAATVPYQYPNNGMFVREYTIKLLSTSFPNMTATEVTQLVNGLFESRNDLSTFKNHIRDFLVQSKEFSAQDNKDLYAEEAALQRERERQRMLSIPGLIAPNEIQDEMLDS</sequence>
<dbReference type="GO" id="GO:0000056">
    <property type="term" value="P:ribosomal small subunit export from nucleus"/>
    <property type="evidence" value="ECO:0007669"/>
    <property type="project" value="TreeGrafter"/>
</dbReference>
<keyword evidence="4" id="KW-0813">Transport</keyword>
<comment type="subcellular location">
    <subcellularLocation>
        <location evidence="2">Nucleus membrane</location>
        <topology evidence="2">Peripheral membrane protein</topology>
        <orientation evidence="2">Nucleoplasmic side</orientation>
    </subcellularLocation>
    <subcellularLocation>
        <location evidence="1">Nucleus</location>
        <location evidence="1">Nuclear pore complex</location>
    </subcellularLocation>
</comment>
<evidence type="ECO:0000256" key="6">
    <source>
        <dbReference type="ARBA" id="ARBA00022927"/>
    </source>
</evidence>
<dbReference type="InterPro" id="IPR011989">
    <property type="entry name" value="ARM-like"/>
</dbReference>